<accession>A0AAN2RDE1</accession>
<dbReference type="RefSeq" id="WP_024409082.1">
    <property type="nucleotide sequence ID" value="NZ_CEDH01000001.1"/>
</dbReference>
<sequence>MENKVKFYSEDDLSIPFYFKRMEKVFSLYFDSTKKIDNFSDAIELKNAVKIFESGSYSIDWTEEYIARLNSSLDSLKKTYYEFLGRVTFKEISEYMFILREEYEYREDFFEIFSKFKYGSRIPEEDFSQLFWETGLSIHYLLKNDYFYKVYPDFVKEAFLSQSTNLEYLLSNYTDSNYFIPLNITKDEWNLLLEDYIHDRNSNLNYLRLLLHPIKGLGDKYFQITDVQKLAIQKISDAFNESFDKTDAGLRVIFEIYLDRAIFKQKQEEYLRENPLEPMEIIDKSIVYNLRRSAGEIIDEQLTLHMISLVDRELLTQYKDSENLFKNLILDTQLFSNKNMVLLPSFPNKETLGVARVIGVYTKNSYPITQYFQIKQQQICYKIMAYQKILSEFDSSIEQIIHWYFFDFLNNQGIKWLPFSFSPKDDVIDNRISTIFKNEEKIRKQYKQLVDYGEIEKDLYNLTRSTPGLETLPSYIAKKYAYLTENKLIHSILPLLFSDQSHLTYVDEIRTEKCFVELIEKHFLRKGDFLNHQQVKIQFLIDNNIISADEQKLQFVDKKQIDIFREFYWYGEVNYYNSDSTEKLILDALYEKGMISFGQTLFSKSESNYLNFIMNNSKFDNSWGIRNKYQHGSPAYDSEEQYYFDSSISLLILIIYASKINEEIIYKKTQLKENKHELMARINHSRAS</sequence>
<protein>
    <submittedName>
        <fullName evidence="1">Uncharacterized protein</fullName>
    </submittedName>
</protein>
<dbReference type="AlphaFoldDB" id="A0AAN2RDE1"/>
<organism evidence="1 2">
    <name type="scientific">Streptococcus suis</name>
    <dbReference type="NCBI Taxonomy" id="1307"/>
    <lineage>
        <taxon>Bacteria</taxon>
        <taxon>Bacillati</taxon>
        <taxon>Bacillota</taxon>
        <taxon>Bacilli</taxon>
        <taxon>Lactobacillales</taxon>
        <taxon>Streptococcaceae</taxon>
        <taxon>Streptococcus</taxon>
    </lineage>
</organism>
<dbReference type="Proteomes" id="UP000074664">
    <property type="component" value="Unassembled WGS sequence"/>
</dbReference>
<evidence type="ECO:0000313" key="1">
    <source>
        <dbReference type="EMBL" id="CYU40855.1"/>
    </source>
</evidence>
<comment type="caution">
    <text evidence="1">The sequence shown here is derived from an EMBL/GenBank/DDBJ whole genome shotgun (WGS) entry which is preliminary data.</text>
</comment>
<gene>
    <name evidence="1" type="ORF">ERS132392_00593</name>
</gene>
<evidence type="ECO:0000313" key="2">
    <source>
        <dbReference type="Proteomes" id="UP000074664"/>
    </source>
</evidence>
<name>A0AAN2RDE1_STRSU</name>
<reference evidence="1 2" key="1">
    <citation type="submission" date="2016-02" db="EMBL/GenBank/DDBJ databases">
        <authorList>
            <consortium name="Pathogen Informatics"/>
        </authorList>
    </citation>
    <scope>NUCLEOTIDE SEQUENCE [LARGE SCALE GENOMIC DNA]</scope>
    <source>
        <strain evidence="1 2">LSS30</strain>
    </source>
</reference>
<proteinExistence type="predicted"/>
<dbReference type="EMBL" id="FIGH01000002">
    <property type="protein sequence ID" value="CYU40855.1"/>
    <property type="molecule type" value="Genomic_DNA"/>
</dbReference>